<evidence type="ECO:0008006" key="4">
    <source>
        <dbReference type="Google" id="ProtNLM"/>
    </source>
</evidence>
<dbReference type="Proteomes" id="UP000663940">
    <property type="component" value="Chromosome"/>
</dbReference>
<dbReference type="RefSeq" id="WP_167516192.1">
    <property type="nucleotide sequence ID" value="NZ_CP043451.1"/>
</dbReference>
<gene>
    <name evidence="2" type="ORF">J3L21_12360</name>
</gene>
<reference evidence="2 3" key="1">
    <citation type="submission" date="2021-03" db="EMBL/GenBank/DDBJ databases">
        <title>Mucilaginibacter strains isolated from gold and copper mining confer multi heavy-metal resistance.</title>
        <authorList>
            <person name="Li Y."/>
        </authorList>
    </citation>
    <scope>NUCLEOTIDE SEQUENCE [LARGE SCALE GENOMIC DNA]</scope>
    <source>
        <strain evidence="2 3">P2-4</strain>
    </source>
</reference>
<protein>
    <recommendedName>
        <fullName evidence="4">DUF1738 domain-containing protein</fullName>
    </recommendedName>
</protein>
<feature type="region of interest" description="Disordered" evidence="1">
    <location>
        <begin position="36"/>
        <end position="58"/>
    </location>
</feature>
<accession>A0ABX7UJI5</accession>
<name>A0ABX7UJI5_9SPHI</name>
<evidence type="ECO:0000256" key="1">
    <source>
        <dbReference type="SAM" id="MobiDB-lite"/>
    </source>
</evidence>
<proteinExistence type="predicted"/>
<evidence type="ECO:0000313" key="3">
    <source>
        <dbReference type="Proteomes" id="UP000663940"/>
    </source>
</evidence>
<evidence type="ECO:0000313" key="2">
    <source>
        <dbReference type="EMBL" id="QTE52703.1"/>
    </source>
</evidence>
<sequence length="58" mass="6597">MVYARPTANPLADGEKYMVMNLEIKKGWKAWQKNGDHFGNPYLSEKKDTGKKKPSARA</sequence>
<keyword evidence="3" id="KW-1185">Reference proteome</keyword>
<dbReference type="EMBL" id="CP071880">
    <property type="protein sequence ID" value="QTE52703.1"/>
    <property type="molecule type" value="Genomic_DNA"/>
</dbReference>
<organism evidence="2 3">
    <name type="scientific">Mucilaginibacter rubeus</name>
    <dbReference type="NCBI Taxonomy" id="2027860"/>
    <lineage>
        <taxon>Bacteria</taxon>
        <taxon>Pseudomonadati</taxon>
        <taxon>Bacteroidota</taxon>
        <taxon>Sphingobacteriia</taxon>
        <taxon>Sphingobacteriales</taxon>
        <taxon>Sphingobacteriaceae</taxon>
        <taxon>Mucilaginibacter</taxon>
    </lineage>
</organism>
<feature type="compositionally biased region" description="Basic residues" evidence="1">
    <location>
        <begin position="49"/>
        <end position="58"/>
    </location>
</feature>